<dbReference type="OrthoDB" id="3644474at2759"/>
<sequence>MVSNFVAAVLLALSVVAPSYAAPALQTDTTTTSDGVLLVDHQVCRTKYVAGTASASSSLASSTSTQVHSATKTIVGTVPISEETVLVTPEAVIRVDWVDPTTAPSGGSPGSGSSAFQTTNATVSTVTVTSWVNSTRTFVTDYTSTVEVCTATVTANAGDGVSTVYTGQYNKTVAKRTASPMAMGVSGRSSDLLPRGSALTGFAHFRGDDSWRDDHVAAEVNCVVHVTAEVSENVLTTGAVKTTTLTAATPTTTVTSTVYQDSPSDPSAGSSVPPRTIIVTSTTTTQIRTGAVYTSSVECTTTPDSASGSTNGPSSTTTQHIACAPTNLIDSANGFSIEAVRAGGNVTAHLSYASSSSDCCQQCHDEASCAASEMDPAAGNCFLYLVNEADGGHCGGLAFEYSDEGKGEPAGSGLVVQASCGTIRAKVSLSSNVMRIFQA</sequence>
<feature type="region of interest" description="Disordered" evidence="1">
    <location>
        <begin position="255"/>
        <end position="275"/>
    </location>
</feature>
<organism evidence="3 4">
    <name type="scientific">Polychaeton citri CBS 116435</name>
    <dbReference type="NCBI Taxonomy" id="1314669"/>
    <lineage>
        <taxon>Eukaryota</taxon>
        <taxon>Fungi</taxon>
        <taxon>Dikarya</taxon>
        <taxon>Ascomycota</taxon>
        <taxon>Pezizomycotina</taxon>
        <taxon>Dothideomycetes</taxon>
        <taxon>Dothideomycetidae</taxon>
        <taxon>Capnodiales</taxon>
        <taxon>Capnodiaceae</taxon>
        <taxon>Polychaeton</taxon>
    </lineage>
</organism>
<dbReference type="AlphaFoldDB" id="A0A9P4Q8H0"/>
<feature type="chain" id="PRO_5040247991" description="Apple domain-containing protein" evidence="2">
    <location>
        <begin position="22"/>
        <end position="439"/>
    </location>
</feature>
<keyword evidence="4" id="KW-1185">Reference proteome</keyword>
<dbReference type="PROSITE" id="PS00430">
    <property type="entry name" value="TONB_DEPENDENT_REC_1"/>
    <property type="match status" value="1"/>
</dbReference>
<feature type="signal peptide" evidence="2">
    <location>
        <begin position="1"/>
        <end position="21"/>
    </location>
</feature>
<dbReference type="InterPro" id="IPR010916">
    <property type="entry name" value="TonB_box_CS"/>
</dbReference>
<evidence type="ECO:0008006" key="5">
    <source>
        <dbReference type="Google" id="ProtNLM"/>
    </source>
</evidence>
<evidence type="ECO:0000256" key="1">
    <source>
        <dbReference type="SAM" id="MobiDB-lite"/>
    </source>
</evidence>
<feature type="compositionally biased region" description="Polar residues" evidence="1">
    <location>
        <begin position="259"/>
        <end position="270"/>
    </location>
</feature>
<keyword evidence="2" id="KW-0732">Signal</keyword>
<dbReference type="EMBL" id="MU003800">
    <property type="protein sequence ID" value="KAF2720366.1"/>
    <property type="molecule type" value="Genomic_DNA"/>
</dbReference>
<name>A0A9P4Q8H0_9PEZI</name>
<accession>A0A9P4Q8H0</accession>
<evidence type="ECO:0000313" key="4">
    <source>
        <dbReference type="Proteomes" id="UP000799441"/>
    </source>
</evidence>
<evidence type="ECO:0000313" key="3">
    <source>
        <dbReference type="EMBL" id="KAF2720366.1"/>
    </source>
</evidence>
<evidence type="ECO:0000256" key="2">
    <source>
        <dbReference type="SAM" id="SignalP"/>
    </source>
</evidence>
<comment type="caution">
    <text evidence="3">The sequence shown here is derived from an EMBL/GenBank/DDBJ whole genome shotgun (WGS) entry which is preliminary data.</text>
</comment>
<protein>
    <recommendedName>
        <fullName evidence="5">Apple domain-containing protein</fullName>
    </recommendedName>
</protein>
<reference evidence="3" key="1">
    <citation type="journal article" date="2020" name="Stud. Mycol.">
        <title>101 Dothideomycetes genomes: a test case for predicting lifestyles and emergence of pathogens.</title>
        <authorList>
            <person name="Haridas S."/>
            <person name="Albert R."/>
            <person name="Binder M."/>
            <person name="Bloem J."/>
            <person name="Labutti K."/>
            <person name="Salamov A."/>
            <person name="Andreopoulos B."/>
            <person name="Baker S."/>
            <person name="Barry K."/>
            <person name="Bills G."/>
            <person name="Bluhm B."/>
            <person name="Cannon C."/>
            <person name="Castanera R."/>
            <person name="Culley D."/>
            <person name="Daum C."/>
            <person name="Ezra D."/>
            <person name="Gonzalez J."/>
            <person name="Henrissat B."/>
            <person name="Kuo A."/>
            <person name="Liang C."/>
            <person name="Lipzen A."/>
            <person name="Lutzoni F."/>
            <person name="Magnuson J."/>
            <person name="Mondo S."/>
            <person name="Nolan M."/>
            <person name="Ohm R."/>
            <person name="Pangilinan J."/>
            <person name="Park H.-J."/>
            <person name="Ramirez L."/>
            <person name="Alfaro M."/>
            <person name="Sun H."/>
            <person name="Tritt A."/>
            <person name="Yoshinaga Y."/>
            <person name="Zwiers L.-H."/>
            <person name="Turgeon B."/>
            <person name="Goodwin S."/>
            <person name="Spatafora J."/>
            <person name="Crous P."/>
            <person name="Grigoriev I."/>
        </authorList>
    </citation>
    <scope>NUCLEOTIDE SEQUENCE</scope>
    <source>
        <strain evidence="3">CBS 116435</strain>
    </source>
</reference>
<proteinExistence type="predicted"/>
<dbReference type="Proteomes" id="UP000799441">
    <property type="component" value="Unassembled WGS sequence"/>
</dbReference>
<gene>
    <name evidence="3" type="ORF">K431DRAFT_93088</name>
</gene>